<sequence>MGGSRYRLLRKEIFLIYFKPAIITYLVVPLIAIFPFYIDIETEKSLASFLELTKFGVCGFGIILMLFISFEIIVYLKISKNLTKKLKLKRIEVND</sequence>
<feature type="transmembrane region" description="Helical" evidence="1">
    <location>
        <begin position="52"/>
        <end position="76"/>
    </location>
</feature>
<keyword evidence="1" id="KW-0472">Membrane</keyword>
<dbReference type="Proteomes" id="UP000254777">
    <property type="component" value="Unassembled WGS sequence"/>
</dbReference>
<evidence type="ECO:0000256" key="1">
    <source>
        <dbReference type="SAM" id="Phobius"/>
    </source>
</evidence>
<gene>
    <name evidence="2" type="ORF">NCTC11088_02198</name>
</gene>
<evidence type="ECO:0000313" key="3">
    <source>
        <dbReference type="Proteomes" id="UP000254777"/>
    </source>
</evidence>
<dbReference type="EMBL" id="UGTH01000001">
    <property type="protein sequence ID" value="SUB76379.1"/>
    <property type="molecule type" value="Genomic_DNA"/>
</dbReference>
<proteinExistence type="predicted"/>
<dbReference type="AlphaFoldDB" id="A0A379DES7"/>
<reference evidence="2 3" key="1">
    <citation type="submission" date="2018-06" db="EMBL/GenBank/DDBJ databases">
        <authorList>
            <consortium name="Pathogen Informatics"/>
            <person name="Doyle S."/>
        </authorList>
    </citation>
    <scope>NUCLEOTIDE SEQUENCE [LARGE SCALE GENOMIC DNA]</scope>
    <source>
        <strain evidence="2 3">NCTC11088</strain>
    </source>
</reference>
<evidence type="ECO:0000313" key="2">
    <source>
        <dbReference type="EMBL" id="SUB76379.1"/>
    </source>
</evidence>
<feature type="transmembrane region" description="Helical" evidence="1">
    <location>
        <begin position="21"/>
        <end position="40"/>
    </location>
</feature>
<keyword evidence="1" id="KW-0812">Transmembrane</keyword>
<accession>A0A379DES7</accession>
<keyword evidence="1" id="KW-1133">Transmembrane helix</keyword>
<protein>
    <submittedName>
        <fullName evidence="2">Uncharacterized protein</fullName>
    </submittedName>
</protein>
<name>A0A379DES7_9FIRM</name>
<organism evidence="2 3">
    <name type="scientific">Peptoniphilus indolicus</name>
    <dbReference type="NCBI Taxonomy" id="33030"/>
    <lineage>
        <taxon>Bacteria</taxon>
        <taxon>Bacillati</taxon>
        <taxon>Bacillota</taxon>
        <taxon>Tissierellia</taxon>
        <taxon>Tissierellales</taxon>
        <taxon>Peptoniphilaceae</taxon>
        <taxon>Peptoniphilus</taxon>
    </lineage>
</organism>